<dbReference type="GO" id="GO:0004252">
    <property type="term" value="F:serine-type endopeptidase activity"/>
    <property type="evidence" value="ECO:0007669"/>
    <property type="project" value="InterPro"/>
</dbReference>
<evidence type="ECO:0000313" key="11">
    <source>
        <dbReference type="EMBL" id="ACO65838.1"/>
    </source>
</evidence>
<dbReference type="EMBL" id="CP001329">
    <property type="protein sequence ID" value="ACO65838.1"/>
    <property type="molecule type" value="Genomic_DNA"/>
</dbReference>
<evidence type="ECO:0000256" key="9">
    <source>
        <dbReference type="SAM" id="Phobius"/>
    </source>
</evidence>
<dbReference type="eggNOG" id="KOG2632">
    <property type="taxonomic scope" value="Eukaryota"/>
</dbReference>
<feature type="compositionally biased region" description="Basic and acidic residues" evidence="8">
    <location>
        <begin position="288"/>
        <end position="303"/>
    </location>
</feature>
<evidence type="ECO:0000256" key="6">
    <source>
        <dbReference type="ARBA" id="ARBA00022989"/>
    </source>
</evidence>
<evidence type="ECO:0000256" key="7">
    <source>
        <dbReference type="ARBA" id="ARBA00023136"/>
    </source>
</evidence>
<keyword evidence="12" id="KW-1185">Reference proteome</keyword>
<comment type="similarity">
    <text evidence="2">Belongs to the peptidase S54 family.</text>
</comment>
<keyword evidence="4 9" id="KW-0812">Transmembrane</keyword>
<evidence type="ECO:0000313" key="12">
    <source>
        <dbReference type="Proteomes" id="UP000002009"/>
    </source>
</evidence>
<feature type="transmembrane region" description="Helical" evidence="9">
    <location>
        <begin position="150"/>
        <end position="172"/>
    </location>
</feature>
<dbReference type="Proteomes" id="UP000002009">
    <property type="component" value="Chromosome 9"/>
</dbReference>
<keyword evidence="5" id="KW-0378">Hydrolase</keyword>
<sequence length="381" mass="40078">MFGGGFGPIPAMMMRGMGGYGMPGMGYGGYGRGYGRGRRGGGMTNPWFLMLAMQLWQQIERLPVKPPVTLAVMGASAALHFGFLNLPMGTSAAEMCLSAGAIVEAGQFYRILTSFLSYGDEMHLIYNLSSFLWKGANLEIKMGSEKFTKLLIGLLVCTNAMAVGVMYAMAAYLGMPEAYRNSCVMGNNGVNFALKTILFADEASNTSMLGITMPSKWASWAELGLMYLMYPHTAGLVVHVCGILVGLAYLRRRTILRTLGLENWLSSGVGAGGAGGVGGGGGGNYARNERGAGAAEDRARAEANRGSPGGGGGGFFRRRTNAGANLEPGTRVALAGLNAASMNGKRGVVRGRDENNGARVTVVLDGGQTFSVKPENCVVVR</sequence>
<organism evidence="11 12">
    <name type="scientific">Micromonas commoda (strain RCC299 / NOUM17 / CCMP2709)</name>
    <name type="common">Picoplanktonic green alga</name>
    <dbReference type="NCBI Taxonomy" id="296587"/>
    <lineage>
        <taxon>Eukaryota</taxon>
        <taxon>Viridiplantae</taxon>
        <taxon>Chlorophyta</taxon>
        <taxon>Mamiellophyceae</taxon>
        <taxon>Mamiellales</taxon>
        <taxon>Mamiellaceae</taxon>
        <taxon>Micromonas</taxon>
    </lineage>
</organism>
<evidence type="ECO:0000256" key="4">
    <source>
        <dbReference type="ARBA" id="ARBA00022692"/>
    </source>
</evidence>
<evidence type="ECO:0000256" key="2">
    <source>
        <dbReference type="ARBA" id="ARBA00009045"/>
    </source>
</evidence>
<dbReference type="FunCoup" id="C1EC51">
    <property type="interactions" value="920"/>
</dbReference>
<dbReference type="GO" id="GO:0006508">
    <property type="term" value="P:proteolysis"/>
    <property type="evidence" value="ECO:0007669"/>
    <property type="project" value="UniProtKB-KW"/>
</dbReference>
<dbReference type="SUPFAM" id="SSF144091">
    <property type="entry name" value="Rhomboid-like"/>
    <property type="match status" value="1"/>
</dbReference>
<dbReference type="KEGG" id="mis:MICPUN_61294"/>
<evidence type="ECO:0000259" key="10">
    <source>
        <dbReference type="Pfam" id="PF01694"/>
    </source>
</evidence>
<proteinExistence type="inferred from homology"/>
<feature type="transmembrane region" description="Helical" evidence="9">
    <location>
        <begin position="229"/>
        <end position="250"/>
    </location>
</feature>
<dbReference type="Pfam" id="PF01694">
    <property type="entry name" value="Rhomboid"/>
    <property type="match status" value="1"/>
</dbReference>
<evidence type="ECO:0000256" key="3">
    <source>
        <dbReference type="ARBA" id="ARBA00022670"/>
    </source>
</evidence>
<dbReference type="Gene3D" id="1.20.1540.10">
    <property type="entry name" value="Rhomboid-like"/>
    <property type="match status" value="1"/>
</dbReference>
<evidence type="ECO:0000256" key="5">
    <source>
        <dbReference type="ARBA" id="ARBA00022801"/>
    </source>
</evidence>
<accession>C1EC51</accession>
<dbReference type="InterPro" id="IPR035952">
    <property type="entry name" value="Rhomboid-like_sf"/>
</dbReference>
<keyword evidence="3" id="KW-0645">Protease</keyword>
<dbReference type="AlphaFoldDB" id="C1EC51"/>
<dbReference type="InParanoid" id="C1EC51"/>
<reference evidence="11 12" key="1">
    <citation type="journal article" date="2009" name="Science">
        <title>Green evolution and dynamic adaptations revealed by genomes of the marine picoeukaryotes Micromonas.</title>
        <authorList>
            <person name="Worden A.Z."/>
            <person name="Lee J.H."/>
            <person name="Mock T."/>
            <person name="Rouze P."/>
            <person name="Simmons M.P."/>
            <person name="Aerts A.L."/>
            <person name="Allen A.E."/>
            <person name="Cuvelier M.L."/>
            <person name="Derelle E."/>
            <person name="Everett M.V."/>
            <person name="Foulon E."/>
            <person name="Grimwood J."/>
            <person name="Gundlach H."/>
            <person name="Henrissat B."/>
            <person name="Napoli C."/>
            <person name="McDonald S.M."/>
            <person name="Parker M.S."/>
            <person name="Rombauts S."/>
            <person name="Salamov A."/>
            <person name="Von Dassow P."/>
            <person name="Badger J.H."/>
            <person name="Coutinho P.M."/>
            <person name="Demir E."/>
            <person name="Dubchak I."/>
            <person name="Gentemann C."/>
            <person name="Eikrem W."/>
            <person name="Gready J.E."/>
            <person name="John U."/>
            <person name="Lanier W."/>
            <person name="Lindquist E.A."/>
            <person name="Lucas S."/>
            <person name="Mayer K.F."/>
            <person name="Moreau H."/>
            <person name="Not F."/>
            <person name="Otillar R."/>
            <person name="Panaud O."/>
            <person name="Pangilinan J."/>
            <person name="Paulsen I."/>
            <person name="Piegu B."/>
            <person name="Poliakov A."/>
            <person name="Robbens S."/>
            <person name="Schmutz J."/>
            <person name="Toulza E."/>
            <person name="Wyss T."/>
            <person name="Zelensky A."/>
            <person name="Zhou K."/>
            <person name="Armbrust E.V."/>
            <person name="Bhattacharya D."/>
            <person name="Goodenough U.W."/>
            <person name="Van de Peer Y."/>
            <person name="Grigoriev I.V."/>
        </authorList>
    </citation>
    <scope>NUCLEOTIDE SEQUENCE [LARGE SCALE GENOMIC DNA]</scope>
    <source>
        <strain evidence="12">RCC299 / NOUM17</strain>
    </source>
</reference>
<keyword evidence="6 9" id="KW-1133">Transmembrane helix</keyword>
<dbReference type="InterPro" id="IPR022764">
    <property type="entry name" value="Peptidase_S54_rhomboid_dom"/>
</dbReference>
<evidence type="ECO:0000256" key="8">
    <source>
        <dbReference type="SAM" id="MobiDB-lite"/>
    </source>
</evidence>
<feature type="region of interest" description="Disordered" evidence="8">
    <location>
        <begin position="288"/>
        <end position="317"/>
    </location>
</feature>
<comment type="subcellular location">
    <subcellularLocation>
        <location evidence="1">Membrane</location>
        <topology evidence="1">Multi-pass membrane protein</topology>
    </subcellularLocation>
</comment>
<keyword evidence="7 9" id="KW-0472">Membrane</keyword>
<gene>
    <name evidence="11" type="ORF">MICPUN_61294</name>
</gene>
<dbReference type="GO" id="GO:0016020">
    <property type="term" value="C:membrane"/>
    <property type="evidence" value="ECO:0007669"/>
    <property type="project" value="UniProtKB-SubCell"/>
</dbReference>
<dbReference type="OrthoDB" id="10257275at2759"/>
<name>C1EC51_MICCC</name>
<protein>
    <recommendedName>
        <fullName evidence="10">Peptidase S54 rhomboid domain-containing protein</fullName>
    </recommendedName>
</protein>
<dbReference type="RefSeq" id="XP_002504580.1">
    <property type="nucleotide sequence ID" value="XM_002504534.1"/>
</dbReference>
<dbReference type="PANTHER" id="PTHR43066:SF1">
    <property type="entry name" value="RHOMBOID PROTEIN 2"/>
    <property type="match status" value="1"/>
</dbReference>
<dbReference type="GeneID" id="8246133"/>
<feature type="domain" description="Peptidase S54 rhomboid" evidence="10">
    <location>
        <begin position="106"/>
        <end position="249"/>
    </location>
</feature>
<dbReference type="OMA" id="GLMALMY"/>
<evidence type="ECO:0000256" key="1">
    <source>
        <dbReference type="ARBA" id="ARBA00004141"/>
    </source>
</evidence>
<dbReference type="PANTHER" id="PTHR43066">
    <property type="entry name" value="RHOMBOID-RELATED PROTEIN"/>
    <property type="match status" value="1"/>
</dbReference>